<proteinExistence type="predicted"/>
<feature type="transmembrane region" description="Helical" evidence="1">
    <location>
        <begin position="12"/>
        <end position="34"/>
    </location>
</feature>
<keyword evidence="3" id="KW-1185">Reference proteome</keyword>
<dbReference type="STRING" id="1432656.X802_08710"/>
<keyword evidence="1" id="KW-1133">Transmembrane helix</keyword>
<sequence length="85" mass="9790">MDFALFMERYGYKILFAIFGGIVLLMFGIVLLSVYSFLKLYGLLLGGLFLISVAVYAFFVKHRYLNAYGEAQGKYFYDPKYGKKP</sequence>
<dbReference type="PATRIC" id="fig|1432656.3.peg.1696"/>
<evidence type="ECO:0000313" key="3">
    <source>
        <dbReference type="Proteomes" id="UP000062043"/>
    </source>
</evidence>
<dbReference type="KEGG" id="tgy:X802_08710"/>
<feature type="transmembrane region" description="Helical" evidence="1">
    <location>
        <begin position="40"/>
        <end position="59"/>
    </location>
</feature>
<evidence type="ECO:0000313" key="2">
    <source>
        <dbReference type="EMBL" id="AJC72207.1"/>
    </source>
</evidence>
<dbReference type="AlphaFoldDB" id="A0A0X1KLQ7"/>
<name>A0A0X1KLQ7_9EURY</name>
<evidence type="ECO:0000256" key="1">
    <source>
        <dbReference type="SAM" id="Phobius"/>
    </source>
</evidence>
<dbReference type="EMBL" id="CP007140">
    <property type="protein sequence ID" value="AJC72207.1"/>
    <property type="molecule type" value="Genomic_DNA"/>
</dbReference>
<organism evidence="2 3">
    <name type="scientific">Thermococcus guaymasensis DSM 11113</name>
    <dbReference type="NCBI Taxonomy" id="1432656"/>
    <lineage>
        <taxon>Archaea</taxon>
        <taxon>Methanobacteriati</taxon>
        <taxon>Methanobacteriota</taxon>
        <taxon>Thermococci</taxon>
        <taxon>Thermococcales</taxon>
        <taxon>Thermococcaceae</taxon>
        <taxon>Thermococcus</taxon>
    </lineage>
</organism>
<keyword evidence="1" id="KW-0472">Membrane</keyword>
<dbReference type="OrthoDB" id="98755at2157"/>
<dbReference type="Proteomes" id="UP000062043">
    <property type="component" value="Chromosome"/>
</dbReference>
<reference evidence="2 3" key="1">
    <citation type="submission" date="2014-01" db="EMBL/GenBank/DDBJ databases">
        <title>Genome sequencing of Thermococcus guaymasensis.</title>
        <authorList>
            <person name="Zhang X."/>
            <person name="Alvare G."/>
            <person name="Fristensky B."/>
            <person name="Chen L."/>
            <person name="Suen T."/>
            <person name="Chen Q."/>
            <person name="Ma K."/>
        </authorList>
    </citation>
    <scope>NUCLEOTIDE SEQUENCE [LARGE SCALE GENOMIC DNA]</scope>
    <source>
        <strain evidence="2 3">DSM 11113</strain>
    </source>
</reference>
<keyword evidence="1" id="KW-0812">Transmembrane</keyword>
<gene>
    <name evidence="2" type="ORF">X802_08710</name>
</gene>
<accession>A0A0X1KLQ7</accession>
<protein>
    <submittedName>
        <fullName evidence="2">Membrane protein</fullName>
    </submittedName>
</protein>